<dbReference type="Proteomes" id="UP001341840">
    <property type="component" value="Unassembled WGS sequence"/>
</dbReference>
<sequence length="66" mass="7258">MEIVLHLGRGTKETSSYQVVSSTSRLRETEIEPLVVAKSNGVAVDYLSSPMVGTLNHCYLVNLNLH</sequence>
<reference evidence="1 2" key="1">
    <citation type="journal article" date="2023" name="Plants (Basel)">
        <title>Bridging the Gap: Combining Genomics and Transcriptomics Approaches to Understand Stylosanthes scabra, an Orphan Legume from the Brazilian Caatinga.</title>
        <authorList>
            <person name="Ferreira-Neto J.R.C."/>
            <person name="da Silva M.D."/>
            <person name="Binneck E."/>
            <person name="de Melo N.F."/>
            <person name="da Silva R.H."/>
            <person name="de Melo A.L.T.M."/>
            <person name="Pandolfi V."/>
            <person name="Bustamante F.O."/>
            <person name="Brasileiro-Vidal A.C."/>
            <person name="Benko-Iseppon A.M."/>
        </authorList>
    </citation>
    <scope>NUCLEOTIDE SEQUENCE [LARGE SCALE GENOMIC DNA]</scope>
    <source>
        <tissue evidence="1">Leaves</tissue>
    </source>
</reference>
<name>A0ABU6YHE9_9FABA</name>
<accession>A0ABU6YHE9</accession>
<gene>
    <name evidence="1" type="ORF">PIB30_053701</name>
</gene>
<protein>
    <submittedName>
        <fullName evidence="1">Uncharacterized protein</fullName>
    </submittedName>
</protein>
<comment type="caution">
    <text evidence="1">The sequence shown here is derived from an EMBL/GenBank/DDBJ whole genome shotgun (WGS) entry which is preliminary data.</text>
</comment>
<evidence type="ECO:0000313" key="2">
    <source>
        <dbReference type="Proteomes" id="UP001341840"/>
    </source>
</evidence>
<proteinExistence type="predicted"/>
<organism evidence="1 2">
    <name type="scientific">Stylosanthes scabra</name>
    <dbReference type="NCBI Taxonomy" id="79078"/>
    <lineage>
        <taxon>Eukaryota</taxon>
        <taxon>Viridiplantae</taxon>
        <taxon>Streptophyta</taxon>
        <taxon>Embryophyta</taxon>
        <taxon>Tracheophyta</taxon>
        <taxon>Spermatophyta</taxon>
        <taxon>Magnoliopsida</taxon>
        <taxon>eudicotyledons</taxon>
        <taxon>Gunneridae</taxon>
        <taxon>Pentapetalae</taxon>
        <taxon>rosids</taxon>
        <taxon>fabids</taxon>
        <taxon>Fabales</taxon>
        <taxon>Fabaceae</taxon>
        <taxon>Papilionoideae</taxon>
        <taxon>50 kb inversion clade</taxon>
        <taxon>dalbergioids sensu lato</taxon>
        <taxon>Dalbergieae</taxon>
        <taxon>Pterocarpus clade</taxon>
        <taxon>Stylosanthes</taxon>
    </lineage>
</organism>
<keyword evidence="2" id="KW-1185">Reference proteome</keyword>
<evidence type="ECO:0000313" key="1">
    <source>
        <dbReference type="EMBL" id="MED6209341.1"/>
    </source>
</evidence>
<dbReference type="EMBL" id="JASCZI010242057">
    <property type="protein sequence ID" value="MED6209341.1"/>
    <property type="molecule type" value="Genomic_DNA"/>
</dbReference>